<dbReference type="AlphaFoldDB" id="A9U098"/>
<proteinExistence type="predicted"/>
<name>A9U098_PHYPA</name>
<sequence>MTKRSFFEWMGQQLDKHIRPNQLLREFEKKFGQLPLAKKQFLKMKKRLEEVVSLIAKQKYIKFRGFEARIEAIPMKGMKAPTITFLTLTPSSSLRNKNVDKEIFNELMKSMKELKIEITTLKKDIRLGTLRPTEGSKGFMVKYIWYNDPNKKRGGCGLYTDAIKNDIITFKEGKIKDVATNDPPKTNFGRRGMRKLIDDRLERNSSSLGKEAQTYTIEIEYIKVETSTHVSKEVMVKGAQAIRRPIRWDDPIDGTTIRTYLVSEQGEKESYV</sequence>
<protein>
    <submittedName>
        <fullName evidence="1">Predicted protein</fullName>
    </submittedName>
</protein>
<dbReference type="EMBL" id="DS545284">
    <property type="protein sequence ID" value="EDQ50888.1"/>
    <property type="molecule type" value="Genomic_DNA"/>
</dbReference>
<reference evidence="1" key="1">
    <citation type="journal article" date="2008" name="Science">
        <title>The Physcomitrella genome reveals evolutionary insights into the conquest of land by plants.</title>
        <authorList>
            <person name="Rensing S."/>
            <person name="Lang D."/>
            <person name="Zimmer A."/>
            <person name="Terry A."/>
            <person name="Salamov A."/>
            <person name="Shapiro H."/>
            <person name="Nishiyama T."/>
            <person name="Perroud P.-F."/>
            <person name="Lindquist E."/>
            <person name="Kamisugi Y."/>
            <person name="Tanahashi T."/>
            <person name="Sakakibara K."/>
            <person name="Fujita T."/>
            <person name="Oishi K."/>
            <person name="Shin-I T."/>
            <person name="Kuroki Y."/>
            <person name="Toyoda A."/>
            <person name="Suzuki Y."/>
            <person name="Hashimoto A."/>
            <person name="Yamaguchi K."/>
            <person name="Sugano A."/>
            <person name="Kohara Y."/>
            <person name="Fujiyama A."/>
            <person name="Anterola A."/>
            <person name="Aoki S."/>
            <person name="Ashton N."/>
            <person name="Barbazuk W.B."/>
            <person name="Barker E."/>
            <person name="Bennetzen J."/>
            <person name="Bezanilla M."/>
            <person name="Blankenship R."/>
            <person name="Cho S.H."/>
            <person name="Dutcher S."/>
            <person name="Estelle M."/>
            <person name="Fawcett J.A."/>
            <person name="Gundlach H."/>
            <person name="Hanada K."/>
            <person name="Heyl A."/>
            <person name="Hicks K.A."/>
            <person name="Hugh J."/>
            <person name="Lohr M."/>
            <person name="Mayer K."/>
            <person name="Melkozernov A."/>
            <person name="Murata T."/>
            <person name="Nelson D."/>
            <person name="Pils B."/>
            <person name="Prigge M."/>
            <person name="Reiss B."/>
            <person name="Renner T."/>
            <person name="Rombauts S."/>
            <person name="Rushton P."/>
            <person name="Sanderfoot A."/>
            <person name="Schween G."/>
            <person name="Shiu S.-H."/>
            <person name="Stueber K."/>
            <person name="Theodoulou F.L."/>
            <person name="Tu H."/>
            <person name="Van de Peer Y."/>
            <person name="Verrier P.J."/>
            <person name="Waters E."/>
            <person name="Wood A."/>
            <person name="Yang L."/>
            <person name="Cove D."/>
            <person name="Cuming A."/>
            <person name="Hasebe M."/>
            <person name="Lucas S."/>
            <person name="Mishler D.B."/>
            <person name="Reski R."/>
            <person name="Grigoriev I."/>
            <person name="Quatrano R.S."/>
            <person name="Boore J.L."/>
        </authorList>
    </citation>
    <scope>NUCLEOTIDE SEQUENCE [LARGE SCALE GENOMIC DNA]</scope>
</reference>
<accession>A9U098</accession>
<gene>
    <name evidence="1" type="ORF">PHYPADRAFT_99803</name>
</gene>
<evidence type="ECO:0000313" key="1">
    <source>
        <dbReference type="EMBL" id="EDQ50888.1"/>
    </source>
</evidence>
<organism>
    <name type="scientific">Physcomitrium patens</name>
    <name type="common">Spreading-leaved earth moss</name>
    <name type="synonym">Physcomitrella patens</name>
    <dbReference type="NCBI Taxonomy" id="3218"/>
    <lineage>
        <taxon>Eukaryota</taxon>
        <taxon>Viridiplantae</taxon>
        <taxon>Streptophyta</taxon>
        <taxon>Embryophyta</taxon>
        <taxon>Bryophyta</taxon>
        <taxon>Bryophytina</taxon>
        <taxon>Bryopsida</taxon>
        <taxon>Funariidae</taxon>
        <taxon>Funariales</taxon>
        <taxon>Funariaceae</taxon>
        <taxon>Physcomitrium</taxon>
    </lineage>
</organism>